<evidence type="ECO:0000313" key="2">
    <source>
        <dbReference type="EMBL" id="MBJ6724888.1"/>
    </source>
</evidence>
<dbReference type="EMBL" id="JAEMHM010000006">
    <property type="protein sequence ID" value="MBJ6724888.1"/>
    <property type="molecule type" value="Genomic_DNA"/>
</dbReference>
<accession>A0A8J7J2C6</accession>
<evidence type="ECO:0008006" key="4">
    <source>
        <dbReference type="Google" id="ProtNLM"/>
    </source>
</evidence>
<proteinExistence type="predicted"/>
<name>A0A8J7J2C6_9BACT</name>
<protein>
    <recommendedName>
        <fullName evidence="4">Antitoxin</fullName>
    </recommendedName>
</protein>
<evidence type="ECO:0000256" key="1">
    <source>
        <dbReference type="SAM" id="MobiDB-lite"/>
    </source>
</evidence>
<comment type="caution">
    <text evidence="2">The sequence shown here is derived from an EMBL/GenBank/DDBJ whole genome shotgun (WGS) entry which is preliminary data.</text>
</comment>
<dbReference type="RefSeq" id="WP_199383773.1">
    <property type="nucleotide sequence ID" value="NZ_JAEMHM010000006.1"/>
</dbReference>
<reference evidence="2" key="1">
    <citation type="submission" date="2020-12" db="EMBL/GenBank/DDBJ databases">
        <title>Geomonas sp. Red875, isolated from river sediment.</title>
        <authorList>
            <person name="Xu Z."/>
            <person name="Zhang Z."/>
            <person name="Masuda Y."/>
            <person name="Itoh H."/>
            <person name="Senoo K."/>
        </authorList>
    </citation>
    <scope>NUCLEOTIDE SEQUENCE</scope>
    <source>
        <strain evidence="2">Red875</strain>
    </source>
</reference>
<keyword evidence="3" id="KW-1185">Reference proteome</keyword>
<dbReference type="Proteomes" id="UP000636888">
    <property type="component" value="Unassembled WGS sequence"/>
</dbReference>
<evidence type="ECO:0000313" key="3">
    <source>
        <dbReference type="Proteomes" id="UP000636888"/>
    </source>
</evidence>
<organism evidence="2 3">
    <name type="scientific">Geomesophilobacter sediminis</name>
    <dbReference type="NCBI Taxonomy" id="2798584"/>
    <lineage>
        <taxon>Bacteria</taxon>
        <taxon>Pseudomonadati</taxon>
        <taxon>Thermodesulfobacteriota</taxon>
        <taxon>Desulfuromonadia</taxon>
        <taxon>Geobacterales</taxon>
        <taxon>Geobacteraceae</taxon>
        <taxon>Geomesophilobacter</taxon>
    </lineage>
</organism>
<feature type="region of interest" description="Disordered" evidence="1">
    <location>
        <begin position="50"/>
        <end position="101"/>
    </location>
</feature>
<dbReference type="AlphaFoldDB" id="A0A8J7J2C6"/>
<gene>
    <name evidence="2" type="ORF">JFN93_09235</name>
</gene>
<sequence length="101" mass="11310">MPQYTIKINTYDPVIIEAFARLRKSRKQAAFTQEALKHFIASDKGAQVIKLMSQETRPSPGSDSPQPLKVHHETRPPASSANDVRKPSLEPCSDVLEKILK</sequence>
<feature type="compositionally biased region" description="Polar residues" evidence="1">
    <location>
        <begin position="53"/>
        <end position="65"/>
    </location>
</feature>